<organism evidence="11 12">
    <name type="scientific">Helicocarpus griseus UAMH5409</name>
    <dbReference type="NCBI Taxonomy" id="1447875"/>
    <lineage>
        <taxon>Eukaryota</taxon>
        <taxon>Fungi</taxon>
        <taxon>Dikarya</taxon>
        <taxon>Ascomycota</taxon>
        <taxon>Pezizomycotina</taxon>
        <taxon>Eurotiomycetes</taxon>
        <taxon>Eurotiomycetidae</taxon>
        <taxon>Onygenales</taxon>
        <taxon>Ajellomycetaceae</taxon>
        <taxon>Helicocarpus</taxon>
    </lineage>
</organism>
<dbReference type="GO" id="GO:0009423">
    <property type="term" value="P:chorismate biosynthetic process"/>
    <property type="evidence" value="ECO:0007669"/>
    <property type="project" value="TreeGrafter"/>
</dbReference>
<dbReference type="InterPro" id="IPR013785">
    <property type="entry name" value="Aldolase_TIM"/>
</dbReference>
<feature type="region of interest" description="Disordered" evidence="7">
    <location>
        <begin position="247"/>
        <end position="267"/>
    </location>
</feature>
<sequence length="903" mass="100054">MSILAGPMKRELGEVDGLEDTASRSVKTKEDHHLRPPGRLLRGNVVTQGEALSSRTQSHRRRFSHSFAAPPSAPASRRPSPTALDAALQTPRKFEPNSSIVLIGIRGTGKSSLAVILSAAIGRRLVHADDYFEQATGLCRGAYKKEYGVAKYRQREAWVMESMLVEHKEGCVLDCGPGSMEQNGQRLLRDYAATHPVIHILRDPTGIQEYIKAWDTEKVRRLLTLSGPLYRECSNLEFFNVSVAGPPSGEDSHAQHESRLHSNSDEPFRTPTPFLTLKRVEHDFLRFITQAVGDSVRLTRPLDSFPLSKRSIESRLYTYAVSVPLSDMLARDLDIEELESTADAFELQIDVGADECTGKSNLDFGLADRISQTVATIRRSTIVPLIYHTHYLEPSRASSGDILGASQRSDFAYLNLVEHGLRFGPEFLTVDLHYSDAVISQIIMSKGQSRIIGHFSSLQSSPDSWDDPKYMTMYERAVKLGCDFVRLSQPAASMDDNFAVQRFQHKIRSLPGPHPPLIAYNSGSLGRLSCCFNEILTPVTHPSLKFDMHRNSTHPVPFITAHEARQALFSSFALDPMRFYVFGAHVNYSLSPAMHNAAYKACGMPHIYKIHQSSSITALKELVEDPHFGGSSLALPYKAEVIPLLDSMSSHAQAIGAVNTILPIRIVSPDGAITPETALQHERSRAGPVKALYGDNTDWVGIRNCIHRGLSPANAVQPWSTALVIGAGGMARAAIYGIIQTGVQNIFIYNRTPARARSLADHYNRQNLGGTGKVTVHVIESLSDPWPPNYKQPTIVVSGIPQHNINGQPAPKFELPEQWIRSPTGGVVIELAYKPLNTPLVKQMRSLSHQGWVALDGLDFLPEQGFAQFELFTGRRSSRRLMRATLHQAYMEQQESQRGNSNQ</sequence>
<evidence type="ECO:0000259" key="10">
    <source>
        <dbReference type="Pfam" id="PF18317"/>
    </source>
</evidence>
<dbReference type="SUPFAM" id="SSF51735">
    <property type="entry name" value="NAD(P)-binding Rossmann-fold domains"/>
    <property type="match status" value="1"/>
</dbReference>
<evidence type="ECO:0000256" key="3">
    <source>
        <dbReference type="ARBA" id="ARBA00022491"/>
    </source>
</evidence>
<keyword evidence="12" id="KW-1185">Reference proteome</keyword>
<dbReference type="Gene3D" id="3.40.50.720">
    <property type="entry name" value="NAD(P)-binding Rossmann-like Domain"/>
    <property type="match status" value="1"/>
</dbReference>
<dbReference type="InterPro" id="IPR001381">
    <property type="entry name" value="DHquinase_I"/>
</dbReference>
<dbReference type="InterPro" id="IPR041121">
    <property type="entry name" value="SDH_C"/>
</dbReference>
<keyword evidence="4" id="KW-0672">Quinate metabolism</keyword>
<evidence type="ECO:0000256" key="6">
    <source>
        <dbReference type="ARBA" id="ARBA00023163"/>
    </source>
</evidence>
<dbReference type="SUPFAM" id="SSF53223">
    <property type="entry name" value="Aminoacid dehydrogenase-like, N-terminal domain"/>
    <property type="match status" value="1"/>
</dbReference>
<proteinExistence type="inferred from homology"/>
<feature type="domain" description="SDH C-terminal" evidence="10">
    <location>
        <begin position="857"/>
        <end position="886"/>
    </location>
</feature>
<dbReference type="STRING" id="1447875.A0A2B7WQ03"/>
<dbReference type="Gene3D" id="3.40.50.10860">
    <property type="entry name" value="Leucine Dehydrogenase, chain A, domain 1"/>
    <property type="match status" value="1"/>
</dbReference>
<dbReference type="InterPro" id="IPR046346">
    <property type="entry name" value="Aminoacid_DH-like_N_sf"/>
</dbReference>
<dbReference type="FunFam" id="3.40.50.10860:FF:000019">
    <property type="entry name" value="Quinate pathway repressor protein QutR"/>
    <property type="match status" value="1"/>
</dbReference>
<dbReference type="InterPro" id="IPR027417">
    <property type="entry name" value="P-loop_NTPase"/>
</dbReference>
<keyword evidence="5" id="KW-0805">Transcription regulation</keyword>
<dbReference type="Gene3D" id="3.40.50.300">
    <property type="entry name" value="P-loop containing nucleotide triphosphate hydrolases"/>
    <property type="match status" value="1"/>
</dbReference>
<keyword evidence="6" id="KW-0804">Transcription</keyword>
<dbReference type="GO" id="GO:0003866">
    <property type="term" value="F:3-phosphoshikimate 1-carboxyvinyltransferase activity"/>
    <property type="evidence" value="ECO:0007669"/>
    <property type="project" value="TreeGrafter"/>
</dbReference>
<evidence type="ECO:0000313" key="12">
    <source>
        <dbReference type="Proteomes" id="UP000223968"/>
    </source>
</evidence>
<evidence type="ECO:0000256" key="2">
    <source>
        <dbReference type="ARBA" id="ARBA00009349"/>
    </source>
</evidence>
<dbReference type="FunFam" id="3.40.50.720:FF:000386">
    <property type="entry name" value="Quinate repressor protein"/>
    <property type="match status" value="1"/>
</dbReference>
<feature type="domain" description="Quinate/shikimate 5-dehydrogenase/glutamyl-tRNA reductase" evidence="8">
    <location>
        <begin position="721"/>
        <end position="767"/>
    </location>
</feature>
<dbReference type="InterPro" id="IPR013708">
    <property type="entry name" value="Shikimate_DH-bd_N"/>
</dbReference>
<name>A0A2B7WQ03_9EURO</name>
<dbReference type="Pfam" id="PF08501">
    <property type="entry name" value="Shikimate_dh_N"/>
    <property type="match status" value="1"/>
</dbReference>
<dbReference type="AlphaFoldDB" id="A0A2B7WQ03"/>
<dbReference type="PANTHER" id="PTHR21090:SF27">
    <property type="entry name" value="QUINATE REPRESSOR PROTEIN"/>
    <property type="match status" value="1"/>
</dbReference>
<gene>
    <name evidence="11" type="ORF">AJ79_08794</name>
</gene>
<feature type="compositionally biased region" description="Polar residues" evidence="7">
    <location>
        <begin position="45"/>
        <end position="56"/>
    </location>
</feature>
<comment type="similarity">
    <text evidence="2">In the N-terminal section; belongs to the shikimate kinase family.</text>
</comment>
<dbReference type="FunFam" id="3.40.50.300:FF:002254">
    <property type="entry name" value="Quinate pathway repressor protein QutR"/>
    <property type="match status" value="1"/>
</dbReference>
<dbReference type="Pfam" id="PF01487">
    <property type="entry name" value="DHquinase_I"/>
    <property type="match status" value="1"/>
</dbReference>
<evidence type="ECO:0000313" key="11">
    <source>
        <dbReference type="EMBL" id="PGG98639.1"/>
    </source>
</evidence>
<comment type="similarity">
    <text evidence="1">In the 2nd section; belongs to the type-I 3-dehydroquinase family.</text>
</comment>
<dbReference type="GO" id="GO:0004764">
    <property type="term" value="F:shikimate 3-dehydrogenase (NADP+) activity"/>
    <property type="evidence" value="ECO:0007669"/>
    <property type="project" value="InterPro"/>
</dbReference>
<dbReference type="InterPro" id="IPR006151">
    <property type="entry name" value="Shikm_DH/Glu-tRNA_Rdtase"/>
</dbReference>
<feature type="compositionally biased region" description="Low complexity" evidence="7">
    <location>
        <begin position="65"/>
        <end position="82"/>
    </location>
</feature>
<dbReference type="Gene3D" id="3.20.20.70">
    <property type="entry name" value="Aldolase class I"/>
    <property type="match status" value="1"/>
</dbReference>
<evidence type="ECO:0000256" key="4">
    <source>
        <dbReference type="ARBA" id="ARBA00022911"/>
    </source>
</evidence>
<dbReference type="Pfam" id="PF18317">
    <property type="entry name" value="SDH_C"/>
    <property type="match status" value="1"/>
</dbReference>
<dbReference type="Pfam" id="PF01488">
    <property type="entry name" value="Shikimate_DH"/>
    <property type="match status" value="1"/>
</dbReference>
<dbReference type="CDD" id="cd00502">
    <property type="entry name" value="DHQase_I"/>
    <property type="match status" value="1"/>
</dbReference>
<feature type="compositionally biased region" description="Basic and acidic residues" evidence="7">
    <location>
        <begin position="250"/>
        <end position="267"/>
    </location>
</feature>
<protein>
    <submittedName>
        <fullName evidence="11">Uncharacterized protein</fullName>
    </submittedName>
</protein>
<reference evidence="11 12" key="1">
    <citation type="submission" date="2017-10" db="EMBL/GenBank/DDBJ databases">
        <title>Comparative genomics in systemic dimorphic fungi from Ajellomycetaceae.</title>
        <authorList>
            <person name="Munoz J.F."/>
            <person name="Mcewen J.G."/>
            <person name="Clay O.K."/>
            <person name="Cuomo C.A."/>
        </authorList>
    </citation>
    <scope>NUCLEOTIDE SEQUENCE [LARGE SCALE GENOMIC DNA]</scope>
    <source>
        <strain evidence="11 12">UAMH5409</strain>
    </source>
</reference>
<dbReference type="InterPro" id="IPR036291">
    <property type="entry name" value="NAD(P)-bd_dom_sf"/>
</dbReference>
<dbReference type="Pfam" id="PF01202">
    <property type="entry name" value="SKI"/>
    <property type="match status" value="1"/>
</dbReference>
<dbReference type="SUPFAM" id="SSF52540">
    <property type="entry name" value="P-loop containing nucleoside triphosphate hydrolases"/>
    <property type="match status" value="1"/>
</dbReference>
<comment type="caution">
    <text evidence="11">The sequence shown here is derived from an EMBL/GenBank/DDBJ whole genome shotgun (WGS) entry which is preliminary data.</text>
</comment>
<feature type="domain" description="Shikimate dehydrogenase substrate binding N-terminal" evidence="9">
    <location>
        <begin position="581"/>
        <end position="661"/>
    </location>
</feature>
<dbReference type="Proteomes" id="UP000223968">
    <property type="component" value="Unassembled WGS sequence"/>
</dbReference>
<dbReference type="OrthoDB" id="4415835at2759"/>
<dbReference type="EMBL" id="PDNB01000220">
    <property type="protein sequence ID" value="PGG98639.1"/>
    <property type="molecule type" value="Genomic_DNA"/>
</dbReference>
<evidence type="ECO:0000256" key="7">
    <source>
        <dbReference type="SAM" id="MobiDB-lite"/>
    </source>
</evidence>
<evidence type="ECO:0000256" key="1">
    <source>
        <dbReference type="ARBA" id="ARBA00006477"/>
    </source>
</evidence>
<dbReference type="PANTHER" id="PTHR21090">
    <property type="entry name" value="AROM/DEHYDROQUINATE SYNTHASE"/>
    <property type="match status" value="1"/>
</dbReference>
<evidence type="ECO:0000259" key="8">
    <source>
        <dbReference type="Pfam" id="PF01488"/>
    </source>
</evidence>
<dbReference type="GO" id="GO:0003855">
    <property type="term" value="F:3-dehydroquinate dehydratase activity"/>
    <property type="evidence" value="ECO:0007669"/>
    <property type="project" value="InterPro"/>
</dbReference>
<keyword evidence="3" id="KW-0678">Repressor</keyword>
<evidence type="ECO:0000256" key="5">
    <source>
        <dbReference type="ARBA" id="ARBA00023015"/>
    </source>
</evidence>
<feature type="region of interest" description="Disordered" evidence="7">
    <location>
        <begin position="1"/>
        <end position="82"/>
    </location>
</feature>
<accession>A0A2B7WQ03</accession>
<evidence type="ECO:0000259" key="9">
    <source>
        <dbReference type="Pfam" id="PF08501"/>
    </source>
</evidence>
<dbReference type="SUPFAM" id="SSF51569">
    <property type="entry name" value="Aldolase"/>
    <property type="match status" value="1"/>
</dbReference>
<dbReference type="CDD" id="cd01065">
    <property type="entry name" value="NAD_bind_Shikimate_DH"/>
    <property type="match status" value="1"/>
</dbReference>
<dbReference type="InterPro" id="IPR031322">
    <property type="entry name" value="Shikimate/glucono_kinase"/>
</dbReference>